<evidence type="ECO:0000256" key="2">
    <source>
        <dbReference type="PIRSR" id="PIRSR000097-2"/>
    </source>
</evidence>
<evidence type="ECO:0000313" key="5">
    <source>
        <dbReference type="EMBL" id="RDU50833.1"/>
    </source>
</evidence>
<dbReference type="AlphaFoldDB" id="A0A3D8HIX8"/>
<dbReference type="InterPro" id="IPR020471">
    <property type="entry name" value="AKR"/>
</dbReference>
<proteinExistence type="predicted"/>
<dbReference type="GO" id="GO:0016491">
    <property type="term" value="F:oxidoreductase activity"/>
    <property type="evidence" value="ECO:0007669"/>
    <property type="project" value="InterPro"/>
</dbReference>
<protein>
    <submittedName>
        <fullName evidence="5">Aldo/keto reductase</fullName>
    </submittedName>
</protein>
<accession>A0A3D8HIX8</accession>
<name>A0A3D8HIX8_9BACT</name>
<feature type="active site" description="Proton donor" evidence="1">
    <location>
        <position position="56"/>
    </location>
</feature>
<dbReference type="EMBL" id="QREV01000003">
    <property type="protein sequence ID" value="RDU50833.1"/>
    <property type="molecule type" value="Genomic_DNA"/>
</dbReference>
<dbReference type="InterPro" id="IPR036812">
    <property type="entry name" value="NAD(P)_OxRdtase_dom_sf"/>
</dbReference>
<dbReference type="RefSeq" id="WP_115498055.1">
    <property type="nucleotide sequence ID" value="NZ_JACRTI010000003.1"/>
</dbReference>
<dbReference type="PANTHER" id="PTHR43638:SF3">
    <property type="entry name" value="ALDEHYDE REDUCTASE"/>
    <property type="match status" value="1"/>
</dbReference>
<evidence type="ECO:0000259" key="4">
    <source>
        <dbReference type="Pfam" id="PF00248"/>
    </source>
</evidence>
<sequence>MMKTGQISFSDGSSMCAIGQGTWNIGRNPLKRKEETAALLAGVELGMTMIDTAEMYDNEAFIGKVIAGIRNKVFLVSKVHPSHADYRGTIAACEKSLRKLDTDYLDLYLLHWKSSYPFIETIEAMNDLQRSGKIRMWGVSNIDLPDMELIENLLGGCACDANQVLYNLQERGVEYDLIPWSRQYEMPIIAYSPIGEGKLIKQSVLQRIAEKHEATAAQIALAWTIRHPGVMAIPKAANVRHVEENFHSLSIRLDAEDLKQLDATFPPPTHKVPLAGW</sequence>
<comment type="caution">
    <text evidence="5">The sequence shown here is derived from an EMBL/GenBank/DDBJ whole genome shotgun (WGS) entry which is preliminary data.</text>
</comment>
<dbReference type="Pfam" id="PF00248">
    <property type="entry name" value="Aldo_ket_red"/>
    <property type="match status" value="1"/>
</dbReference>
<dbReference type="PANTHER" id="PTHR43638">
    <property type="entry name" value="OXIDOREDUCTASE, ALDO/KETO REDUCTASE FAMILY PROTEIN"/>
    <property type="match status" value="1"/>
</dbReference>
<feature type="site" description="Lowers pKa of active site Tyr" evidence="3">
    <location>
        <position position="78"/>
    </location>
</feature>
<organism evidence="5 6">
    <name type="scientific">Parabacteroides acidifaciens</name>
    <dbReference type="NCBI Taxonomy" id="2290935"/>
    <lineage>
        <taxon>Bacteria</taxon>
        <taxon>Pseudomonadati</taxon>
        <taxon>Bacteroidota</taxon>
        <taxon>Bacteroidia</taxon>
        <taxon>Bacteroidales</taxon>
        <taxon>Tannerellaceae</taxon>
        <taxon>Parabacteroides</taxon>
    </lineage>
</organism>
<dbReference type="PRINTS" id="PR00069">
    <property type="entry name" value="ALDKETRDTASE"/>
</dbReference>
<feature type="domain" description="NADP-dependent oxidoreductase" evidence="4">
    <location>
        <begin position="18"/>
        <end position="263"/>
    </location>
</feature>
<dbReference type="PIRSF" id="PIRSF000097">
    <property type="entry name" value="AKR"/>
    <property type="match status" value="1"/>
</dbReference>
<reference evidence="5 6" key="1">
    <citation type="submission" date="2018-07" db="EMBL/GenBank/DDBJ databases">
        <title>Parabacteroides acidifaciens nov. sp., isolated from human feces.</title>
        <authorList>
            <person name="Wang Y.J."/>
        </authorList>
    </citation>
    <scope>NUCLEOTIDE SEQUENCE [LARGE SCALE GENOMIC DNA]</scope>
    <source>
        <strain evidence="5 6">426-9</strain>
    </source>
</reference>
<dbReference type="InterPro" id="IPR023210">
    <property type="entry name" value="NADP_OxRdtase_dom"/>
</dbReference>
<evidence type="ECO:0000256" key="1">
    <source>
        <dbReference type="PIRSR" id="PIRSR000097-1"/>
    </source>
</evidence>
<gene>
    <name evidence="5" type="ORF">DWU89_02285</name>
</gene>
<dbReference type="SUPFAM" id="SSF51430">
    <property type="entry name" value="NAD(P)-linked oxidoreductase"/>
    <property type="match status" value="1"/>
</dbReference>
<dbReference type="CDD" id="cd19138">
    <property type="entry name" value="AKR_YeaE"/>
    <property type="match status" value="1"/>
</dbReference>
<feature type="binding site" evidence="2">
    <location>
        <position position="111"/>
    </location>
    <ligand>
        <name>substrate</name>
    </ligand>
</feature>
<dbReference type="Gene3D" id="3.20.20.100">
    <property type="entry name" value="NADP-dependent oxidoreductase domain"/>
    <property type="match status" value="1"/>
</dbReference>
<dbReference type="Proteomes" id="UP000256321">
    <property type="component" value="Unassembled WGS sequence"/>
</dbReference>
<evidence type="ECO:0000313" key="6">
    <source>
        <dbReference type="Proteomes" id="UP000256321"/>
    </source>
</evidence>
<evidence type="ECO:0000256" key="3">
    <source>
        <dbReference type="PIRSR" id="PIRSR000097-3"/>
    </source>
</evidence>